<evidence type="ECO:0000313" key="2">
    <source>
        <dbReference type="Proteomes" id="UP000019141"/>
    </source>
</evidence>
<dbReference type="InterPro" id="IPR027417">
    <property type="entry name" value="P-loop_NTPase"/>
</dbReference>
<dbReference type="EMBL" id="AZHW01000680">
    <property type="protein sequence ID" value="ETW97314.1"/>
    <property type="molecule type" value="Genomic_DNA"/>
</dbReference>
<dbReference type="Gene3D" id="3.40.50.300">
    <property type="entry name" value="P-loop containing nucleotide triphosphate hydrolases"/>
    <property type="match status" value="1"/>
</dbReference>
<gene>
    <name evidence="1" type="ORF">ETSY1_23165</name>
</gene>
<organism evidence="1 2">
    <name type="scientific">Entotheonella factor</name>
    <dbReference type="NCBI Taxonomy" id="1429438"/>
    <lineage>
        <taxon>Bacteria</taxon>
        <taxon>Pseudomonadati</taxon>
        <taxon>Nitrospinota/Tectimicrobiota group</taxon>
        <taxon>Candidatus Tectimicrobiota</taxon>
        <taxon>Candidatus Entotheonellia</taxon>
        <taxon>Candidatus Entotheonellales</taxon>
        <taxon>Candidatus Entotheonellaceae</taxon>
        <taxon>Candidatus Entotheonella</taxon>
    </lineage>
</organism>
<protein>
    <recommendedName>
        <fullName evidence="3">CobQ/CobB/MinD/ParA nucleotide binding domain-containing protein</fullName>
    </recommendedName>
</protein>
<proteinExistence type="predicted"/>
<dbReference type="AlphaFoldDB" id="W4LHE2"/>
<evidence type="ECO:0000313" key="1">
    <source>
        <dbReference type="EMBL" id="ETW97314.1"/>
    </source>
</evidence>
<dbReference type="HOGENOM" id="CLU_148519_0_0_7"/>
<comment type="caution">
    <text evidence="1">The sequence shown here is derived from an EMBL/GenBank/DDBJ whole genome shotgun (WGS) entry which is preliminary data.</text>
</comment>
<evidence type="ECO:0008006" key="3">
    <source>
        <dbReference type="Google" id="ProtNLM"/>
    </source>
</evidence>
<reference evidence="1 2" key="1">
    <citation type="journal article" date="2014" name="Nature">
        <title>An environmental bacterial taxon with a large and distinct metabolic repertoire.</title>
        <authorList>
            <person name="Wilson M.C."/>
            <person name="Mori T."/>
            <person name="Ruckert C."/>
            <person name="Uria A.R."/>
            <person name="Helf M.J."/>
            <person name="Takada K."/>
            <person name="Gernert C."/>
            <person name="Steffens U.A."/>
            <person name="Heycke N."/>
            <person name="Schmitt S."/>
            <person name="Rinke C."/>
            <person name="Helfrich E.J."/>
            <person name="Brachmann A.O."/>
            <person name="Gurgui C."/>
            <person name="Wakimoto T."/>
            <person name="Kracht M."/>
            <person name="Crusemann M."/>
            <person name="Hentschel U."/>
            <person name="Abe I."/>
            <person name="Matsunaga S."/>
            <person name="Kalinowski J."/>
            <person name="Takeyama H."/>
            <person name="Piel J."/>
        </authorList>
    </citation>
    <scope>NUCLEOTIDE SEQUENCE [LARGE SCALE GENOMIC DNA]</scope>
    <source>
        <strain evidence="2">TSY1</strain>
    </source>
</reference>
<dbReference type="SUPFAM" id="SSF52540">
    <property type="entry name" value="P-loop containing nucleoside triphosphate hydrolases"/>
    <property type="match status" value="1"/>
</dbReference>
<accession>W4LHE2</accession>
<dbReference type="Proteomes" id="UP000019141">
    <property type="component" value="Unassembled WGS sequence"/>
</dbReference>
<sequence>MEAGIEHLSRATTRHSDVMLVVAEPYFRSLETAARVHQMAQELGIPNVYVVANKIRNERERDAMQTFCQQRDLEVIASIPYDEQIAEASLLPEAPLDFCPDAPGVQVVASLVADLKDRFMPV</sequence>
<name>W4LHE2_ENTF1</name>
<keyword evidence="2" id="KW-1185">Reference proteome</keyword>